<dbReference type="AlphaFoldDB" id="A0A4R6S1E0"/>
<name>A0A4R6S1E0_9MICO</name>
<evidence type="ECO:0000313" key="1">
    <source>
        <dbReference type="EMBL" id="TDP93320.1"/>
    </source>
</evidence>
<dbReference type="EMBL" id="SNYA01000003">
    <property type="protein sequence ID" value="TDP93320.1"/>
    <property type="molecule type" value="Genomic_DNA"/>
</dbReference>
<comment type="caution">
    <text evidence="1">The sequence shown here is derived from an EMBL/GenBank/DDBJ whole genome shotgun (WGS) entry which is preliminary data.</text>
</comment>
<reference evidence="1 2" key="1">
    <citation type="submission" date="2019-03" db="EMBL/GenBank/DDBJ databases">
        <title>Genomic analyses of the natural microbiome of Caenorhabditis elegans.</title>
        <authorList>
            <person name="Samuel B."/>
        </authorList>
    </citation>
    <scope>NUCLEOTIDE SEQUENCE [LARGE SCALE GENOMIC DNA]</scope>
    <source>
        <strain evidence="1 2">JUb18</strain>
    </source>
</reference>
<proteinExistence type="predicted"/>
<accession>A0A4R6S1E0</accession>
<sequence length="157" mass="16517">MNGTRRRIAPALAMAVGIIGALALLALFPAYALGDWNRPVDPWETARVQLLEINDSNASSALGAPIDPDTFTLLEDTGDGGMLFAALTTEGAVVAGVADTTGQWQSLCSSADTGPSAQVTCETWASDGERAYGFWVQRSDSAPNGFRYDITYGPRGS</sequence>
<dbReference type="RefSeq" id="WP_133616377.1">
    <property type="nucleotide sequence ID" value="NZ_SNYA01000003.1"/>
</dbReference>
<organism evidence="1 2">
    <name type="scientific">Leucobacter luti</name>
    <dbReference type="NCBI Taxonomy" id="340320"/>
    <lineage>
        <taxon>Bacteria</taxon>
        <taxon>Bacillati</taxon>
        <taxon>Actinomycetota</taxon>
        <taxon>Actinomycetes</taxon>
        <taxon>Micrococcales</taxon>
        <taxon>Microbacteriaceae</taxon>
        <taxon>Leucobacter</taxon>
    </lineage>
</organism>
<gene>
    <name evidence="1" type="ORF">EDF62_1299</name>
</gene>
<keyword evidence="2" id="KW-1185">Reference proteome</keyword>
<protein>
    <submittedName>
        <fullName evidence="1">Uncharacterized protein</fullName>
    </submittedName>
</protein>
<dbReference type="Proteomes" id="UP000295601">
    <property type="component" value="Unassembled WGS sequence"/>
</dbReference>
<evidence type="ECO:0000313" key="2">
    <source>
        <dbReference type="Proteomes" id="UP000295601"/>
    </source>
</evidence>
<dbReference type="OrthoDB" id="10016255at2"/>